<feature type="domain" description="Misato Segment II tubulin-like" evidence="4">
    <location>
        <begin position="5"/>
        <end position="131"/>
    </location>
</feature>
<keyword evidence="7" id="KW-1185">Reference proteome</keyword>
<dbReference type="OMA" id="RMAAYGC"/>
<dbReference type="InterPro" id="IPR049942">
    <property type="entry name" value="DML1/Misato"/>
</dbReference>
<evidence type="ECO:0000313" key="7">
    <source>
        <dbReference type="Proteomes" id="UP000594454"/>
    </source>
</evidence>
<dbReference type="InterPro" id="IPR029209">
    <property type="entry name" value="DML1/Misato_tubulin"/>
</dbReference>
<dbReference type="InParanoid" id="A0A7R8V0C6"/>
<evidence type="ECO:0000256" key="1">
    <source>
        <dbReference type="ARBA" id="ARBA00004173"/>
    </source>
</evidence>
<dbReference type="SUPFAM" id="SSF52490">
    <property type="entry name" value="Tubulin nucleotide-binding domain-like"/>
    <property type="match status" value="1"/>
</dbReference>
<dbReference type="Gene3D" id="3.40.50.1440">
    <property type="entry name" value="Tubulin/FtsZ, GTPase domain"/>
    <property type="match status" value="1"/>
</dbReference>
<evidence type="ECO:0000256" key="3">
    <source>
        <dbReference type="ARBA" id="ARBA00023128"/>
    </source>
</evidence>
<comment type="subcellular location">
    <subcellularLocation>
        <location evidence="1">Mitochondrion</location>
    </subcellularLocation>
</comment>
<evidence type="ECO:0000256" key="2">
    <source>
        <dbReference type="ARBA" id="ARBA00008507"/>
    </source>
</evidence>
<dbReference type="FunCoup" id="A0A7R8V0C6">
    <property type="interactions" value="1128"/>
</dbReference>
<proteinExistence type="inferred from homology"/>
<dbReference type="Pfam" id="PF14881">
    <property type="entry name" value="Tubulin_3"/>
    <property type="match status" value="1"/>
</dbReference>
<dbReference type="PANTHER" id="PTHR13391">
    <property type="entry name" value="MITOCHONDRIAL DISTRIBUTION REGULATOR MISATO"/>
    <property type="match status" value="1"/>
</dbReference>
<dbReference type="AlphaFoldDB" id="A0A7R8V0C6"/>
<feature type="domain" description="DML1/Misato tubulin" evidence="5">
    <location>
        <begin position="147"/>
        <end position="336"/>
    </location>
</feature>
<dbReference type="EMBL" id="LR899013">
    <property type="protein sequence ID" value="CAD7089886.1"/>
    <property type="molecule type" value="Genomic_DNA"/>
</dbReference>
<gene>
    <name evidence="6" type="ORF">HERILL_LOCUS12407</name>
</gene>
<evidence type="ECO:0008006" key="8">
    <source>
        <dbReference type="Google" id="ProtNLM"/>
    </source>
</evidence>
<dbReference type="InterPro" id="IPR036525">
    <property type="entry name" value="Tubulin/FtsZ_GTPase_sf"/>
</dbReference>
<reference evidence="6 7" key="1">
    <citation type="submission" date="2020-11" db="EMBL/GenBank/DDBJ databases">
        <authorList>
            <person name="Wallbank WR R."/>
            <person name="Pardo Diaz C."/>
            <person name="Kozak K."/>
            <person name="Martin S."/>
            <person name="Jiggins C."/>
            <person name="Moest M."/>
            <person name="Warren A I."/>
            <person name="Generalovic N T."/>
            <person name="Byers J.R.P. K."/>
            <person name="Montejo-Kovacevich G."/>
            <person name="Yen C E."/>
        </authorList>
    </citation>
    <scope>NUCLEOTIDE SEQUENCE [LARGE SCALE GENOMIC DNA]</scope>
</reference>
<dbReference type="CDD" id="cd06060">
    <property type="entry name" value="misato"/>
    <property type="match status" value="1"/>
</dbReference>
<dbReference type="GO" id="GO:0005739">
    <property type="term" value="C:mitochondrion"/>
    <property type="evidence" value="ECO:0007669"/>
    <property type="project" value="UniProtKB-SubCell"/>
</dbReference>
<evidence type="ECO:0000259" key="5">
    <source>
        <dbReference type="Pfam" id="PF14881"/>
    </source>
</evidence>
<sequence length="562" mass="64014">MTSTREIITLQFGNYANYVGAHWWNIQESGFSYDPNGEPSEIDHDVLYREGVDYKGQVTYTPRLLLVDLKGALQHLPELGTLYESEPSTSAAASTSDRLESVQSSIPWDSEGVEVIKKEPQVKPEFQKDLDDPHVDITEKDYDFSTNAKTWSDFLYARYHPRTINIVKNYQHSDSVNSFDTFSNGSRIWQNEYYEDDFGDKIRQYMEECNNCQGFQTIFDCANGFGGLSLKCLEYLNDEYSKVNLAVPVFNPRSVLFENSDEPLANSICVVNTALVYSHLVEQSSLIVPLSTADRAWRQIGAPRHFPLLNYKSDNLYQTSAILASFLDTISLRYRLKNPVSSCYLSNFCSDLNNYGRKLTAAALGLPFSMRSDEDLIDCLDKLEGSMFTQISPNSKIGTDYIVQSACIRGIPKNRLKRPSKQAQRQMKMAAYKCESVSEMLQLYFQCSNHASLAHVSAVEAPHPVKIPYPMEMFDPRLNFEGFLEDINRIEDQKLISVPVVATVQCSGDLSDTLESLHREASRIKLSKIHRFKETGLESDEYVEVLEHLLNFKDNYDDNFDL</sequence>
<organism evidence="6 7">
    <name type="scientific">Hermetia illucens</name>
    <name type="common">Black soldier fly</name>
    <dbReference type="NCBI Taxonomy" id="343691"/>
    <lineage>
        <taxon>Eukaryota</taxon>
        <taxon>Metazoa</taxon>
        <taxon>Ecdysozoa</taxon>
        <taxon>Arthropoda</taxon>
        <taxon>Hexapoda</taxon>
        <taxon>Insecta</taxon>
        <taxon>Pterygota</taxon>
        <taxon>Neoptera</taxon>
        <taxon>Endopterygota</taxon>
        <taxon>Diptera</taxon>
        <taxon>Brachycera</taxon>
        <taxon>Stratiomyomorpha</taxon>
        <taxon>Stratiomyidae</taxon>
        <taxon>Hermetiinae</taxon>
        <taxon>Hermetia</taxon>
    </lineage>
</organism>
<evidence type="ECO:0000313" key="6">
    <source>
        <dbReference type="EMBL" id="CAD7089886.1"/>
    </source>
</evidence>
<dbReference type="Proteomes" id="UP000594454">
    <property type="component" value="Chromosome 5"/>
</dbReference>
<dbReference type="OrthoDB" id="271881at2759"/>
<accession>A0A7R8V0C6</accession>
<dbReference type="GO" id="GO:0007005">
    <property type="term" value="P:mitochondrion organization"/>
    <property type="evidence" value="ECO:0007669"/>
    <property type="project" value="InterPro"/>
</dbReference>
<keyword evidence="3" id="KW-0496">Mitochondrion</keyword>
<name>A0A7R8V0C6_HERIL</name>
<evidence type="ECO:0000259" key="4">
    <source>
        <dbReference type="Pfam" id="PF10644"/>
    </source>
</evidence>
<comment type="similarity">
    <text evidence="2">Belongs to the misato family.</text>
</comment>
<dbReference type="InterPro" id="IPR019605">
    <property type="entry name" value="Misato_II_tubulin-like"/>
</dbReference>
<dbReference type="Pfam" id="PF10644">
    <property type="entry name" value="Misat_Tub_SegII"/>
    <property type="match status" value="1"/>
</dbReference>
<dbReference type="PANTHER" id="PTHR13391:SF0">
    <property type="entry name" value="PROTEIN MISATO HOMOLOG 1"/>
    <property type="match status" value="1"/>
</dbReference>
<protein>
    <recommendedName>
        <fullName evidence="8">Protein misato</fullName>
    </recommendedName>
</protein>